<protein>
    <submittedName>
        <fullName evidence="1">Uncharacterized protein</fullName>
    </submittedName>
</protein>
<proteinExistence type="predicted"/>
<dbReference type="AlphaFoldDB" id="A0AAU9XQW2"/>
<name>A0AAU9XQW2_9CNID</name>
<comment type="caution">
    <text evidence="1">The sequence shown here is derived from an EMBL/GenBank/DDBJ whole genome shotgun (WGS) entry which is preliminary data.</text>
</comment>
<gene>
    <name evidence="1" type="ORF">PMEA_00027121</name>
</gene>
<evidence type="ECO:0000313" key="1">
    <source>
        <dbReference type="EMBL" id="CAH3153238.1"/>
    </source>
</evidence>
<accession>A0AAU9XQW2</accession>
<sequence length="288" mass="32985">FLQCVITDARHDSSQLAAHTTVSALSSLTKKVLAVVNWSRANETSAVSREVPMTKELLTYLSETQGFHVAEVTYDFVLQLTTWILSKGMLDSFDSWYGAKSVTKAMKEVASGAQRDEGSKWFFELFDKVKSTRTLVYFCMKNSPPNEEEFQGTLLNVVDHYQGNHVMSKKLLTKPEVVAACREAIVGTSIYRHASDYMQCRETYWIESLHSVMLIYAAKRIHHGDDTYNMCMELAILDWNENVNREASSLQMYQHTRHPNCLAEIRVLTSKTFNFRGTIWSTFFNINK</sequence>
<dbReference type="EMBL" id="CALNXJ010000053">
    <property type="protein sequence ID" value="CAH3153238.1"/>
    <property type="molecule type" value="Genomic_DNA"/>
</dbReference>
<dbReference type="Proteomes" id="UP001159428">
    <property type="component" value="Unassembled WGS sequence"/>
</dbReference>
<organism evidence="1 2">
    <name type="scientific">Pocillopora meandrina</name>
    <dbReference type="NCBI Taxonomy" id="46732"/>
    <lineage>
        <taxon>Eukaryota</taxon>
        <taxon>Metazoa</taxon>
        <taxon>Cnidaria</taxon>
        <taxon>Anthozoa</taxon>
        <taxon>Hexacorallia</taxon>
        <taxon>Scleractinia</taxon>
        <taxon>Astrocoeniina</taxon>
        <taxon>Pocilloporidae</taxon>
        <taxon>Pocillopora</taxon>
    </lineage>
</organism>
<reference evidence="1 2" key="1">
    <citation type="submission" date="2022-05" db="EMBL/GenBank/DDBJ databases">
        <authorList>
            <consortium name="Genoscope - CEA"/>
            <person name="William W."/>
        </authorList>
    </citation>
    <scope>NUCLEOTIDE SEQUENCE [LARGE SCALE GENOMIC DNA]</scope>
</reference>
<feature type="non-terminal residue" evidence="1">
    <location>
        <position position="1"/>
    </location>
</feature>
<dbReference type="PANTHER" id="PTHR31751">
    <property type="entry name" value="SI:CH211-108C17.2-RELATED-RELATED"/>
    <property type="match status" value="1"/>
</dbReference>
<keyword evidence="2" id="KW-1185">Reference proteome</keyword>
<evidence type="ECO:0000313" key="2">
    <source>
        <dbReference type="Proteomes" id="UP001159428"/>
    </source>
</evidence>